<dbReference type="EMBL" id="JAIFRP010004357">
    <property type="protein sequence ID" value="KAK2577192.1"/>
    <property type="molecule type" value="Genomic_DNA"/>
</dbReference>
<feature type="compositionally biased region" description="Polar residues" evidence="1">
    <location>
        <begin position="67"/>
        <end position="80"/>
    </location>
</feature>
<gene>
    <name evidence="2" type="ORF">KPH14_003343</name>
</gene>
<evidence type="ECO:0000313" key="3">
    <source>
        <dbReference type="Proteomes" id="UP001258017"/>
    </source>
</evidence>
<reference evidence="2" key="2">
    <citation type="journal article" date="2023" name="Commun. Biol.">
        <title>Intrasexual cuticular hydrocarbon dimorphism in a wasp sheds light on hydrocarbon biosynthesis genes in Hymenoptera.</title>
        <authorList>
            <person name="Moris V.C."/>
            <person name="Podsiadlowski L."/>
            <person name="Martin S."/>
            <person name="Oeyen J.P."/>
            <person name="Donath A."/>
            <person name="Petersen M."/>
            <person name="Wilbrandt J."/>
            <person name="Misof B."/>
            <person name="Liedtke D."/>
            <person name="Thamm M."/>
            <person name="Scheiner R."/>
            <person name="Schmitt T."/>
            <person name="Niehuis O."/>
        </authorList>
    </citation>
    <scope>NUCLEOTIDE SEQUENCE</scope>
    <source>
        <strain evidence="2">GBR_01_08_01A</strain>
    </source>
</reference>
<feature type="compositionally biased region" description="Gly residues" evidence="1">
    <location>
        <begin position="25"/>
        <end position="35"/>
    </location>
</feature>
<dbReference type="Proteomes" id="UP001258017">
    <property type="component" value="Unassembled WGS sequence"/>
</dbReference>
<protein>
    <submittedName>
        <fullName evidence="2">Uncharacterized protein</fullName>
    </submittedName>
</protein>
<feature type="region of interest" description="Disordered" evidence="1">
    <location>
        <begin position="24"/>
        <end position="96"/>
    </location>
</feature>
<name>A0AAD9RCJ6_9HYME</name>
<sequence>MEMVKEKPRRRSVSELLDWRCIPGLKGGGCGGGASGANSDAGEADGIYFEDYDKSPETRRRKRSGTWPRTRSLNAPSPIQQFGPCGRIMKNSAMVM</sequence>
<accession>A0AAD9RCJ6</accession>
<dbReference type="AlphaFoldDB" id="A0AAD9RCJ6"/>
<reference evidence="2" key="1">
    <citation type="submission" date="2021-08" db="EMBL/GenBank/DDBJ databases">
        <authorList>
            <person name="Misof B."/>
            <person name="Oliver O."/>
            <person name="Podsiadlowski L."/>
            <person name="Donath A."/>
            <person name="Peters R."/>
            <person name="Mayer C."/>
            <person name="Rust J."/>
            <person name="Gunkel S."/>
            <person name="Lesny P."/>
            <person name="Martin S."/>
            <person name="Oeyen J.P."/>
            <person name="Petersen M."/>
            <person name="Panagiotis P."/>
            <person name="Wilbrandt J."/>
            <person name="Tanja T."/>
        </authorList>
    </citation>
    <scope>NUCLEOTIDE SEQUENCE</scope>
    <source>
        <strain evidence="2">GBR_01_08_01A</strain>
        <tissue evidence="2">Thorax + abdomen</tissue>
    </source>
</reference>
<keyword evidence="3" id="KW-1185">Reference proteome</keyword>
<evidence type="ECO:0000313" key="2">
    <source>
        <dbReference type="EMBL" id="KAK2577192.1"/>
    </source>
</evidence>
<comment type="caution">
    <text evidence="2">The sequence shown here is derived from an EMBL/GenBank/DDBJ whole genome shotgun (WGS) entry which is preliminary data.</text>
</comment>
<proteinExistence type="predicted"/>
<evidence type="ECO:0000256" key="1">
    <source>
        <dbReference type="SAM" id="MobiDB-lite"/>
    </source>
</evidence>
<organism evidence="2 3">
    <name type="scientific">Odynerus spinipes</name>
    <dbReference type="NCBI Taxonomy" id="1348599"/>
    <lineage>
        <taxon>Eukaryota</taxon>
        <taxon>Metazoa</taxon>
        <taxon>Ecdysozoa</taxon>
        <taxon>Arthropoda</taxon>
        <taxon>Hexapoda</taxon>
        <taxon>Insecta</taxon>
        <taxon>Pterygota</taxon>
        <taxon>Neoptera</taxon>
        <taxon>Endopterygota</taxon>
        <taxon>Hymenoptera</taxon>
        <taxon>Apocrita</taxon>
        <taxon>Aculeata</taxon>
        <taxon>Vespoidea</taxon>
        <taxon>Vespidae</taxon>
        <taxon>Eumeninae</taxon>
        <taxon>Odynerus</taxon>
    </lineage>
</organism>
<feature type="compositionally biased region" description="Low complexity" evidence="1">
    <location>
        <begin position="36"/>
        <end position="46"/>
    </location>
</feature>